<evidence type="ECO:0000259" key="15">
    <source>
        <dbReference type="PROSITE" id="PS50192"/>
    </source>
</evidence>
<evidence type="ECO:0000256" key="2">
    <source>
        <dbReference type="ARBA" id="ARBA00022475"/>
    </source>
</evidence>
<protein>
    <submittedName>
        <fullName evidence="16">Chemotaxis protein</fullName>
    </submittedName>
</protein>
<evidence type="ECO:0000256" key="7">
    <source>
        <dbReference type="ARBA" id="ARBA00022989"/>
    </source>
</evidence>
<keyword evidence="7 12" id="KW-1133">Transmembrane helix</keyword>
<dbReference type="AlphaFoldDB" id="A0A2S5KMC4"/>
<evidence type="ECO:0000256" key="11">
    <source>
        <dbReference type="PROSITE-ProRule" id="PRU00284"/>
    </source>
</evidence>
<evidence type="ECO:0000256" key="9">
    <source>
        <dbReference type="ARBA" id="ARBA00023224"/>
    </source>
</evidence>
<dbReference type="FunFam" id="3.30.450.20:FF:000046">
    <property type="entry name" value="Aerotaxis sensor receptor"/>
    <property type="match status" value="1"/>
</dbReference>
<evidence type="ECO:0000256" key="6">
    <source>
        <dbReference type="ARBA" id="ARBA00022692"/>
    </source>
</evidence>
<dbReference type="InterPro" id="IPR004090">
    <property type="entry name" value="Chemotax_Me-accpt_rcpt"/>
</dbReference>
<gene>
    <name evidence="16" type="ORF">C4K68_18770</name>
</gene>
<dbReference type="PANTHER" id="PTHR32089">
    <property type="entry name" value="METHYL-ACCEPTING CHEMOTAXIS PROTEIN MCPB"/>
    <property type="match status" value="1"/>
</dbReference>
<evidence type="ECO:0000256" key="12">
    <source>
        <dbReference type="SAM" id="Phobius"/>
    </source>
</evidence>
<comment type="similarity">
    <text evidence="10">Belongs to the methyl-accepting chemotaxis (MCP) protein family.</text>
</comment>
<keyword evidence="8 12" id="KW-0472">Membrane</keyword>
<reference evidence="16 17" key="1">
    <citation type="submission" date="2018-02" db="EMBL/GenBank/DDBJ databases">
        <title>novel marine gammaproteobacteria from coastal saline agro ecosystem.</title>
        <authorList>
            <person name="Krishnan R."/>
            <person name="Ramesh Kumar N."/>
        </authorList>
    </citation>
    <scope>NUCLEOTIDE SEQUENCE [LARGE SCALE GENOMIC DNA]</scope>
    <source>
        <strain evidence="16 17">228</strain>
    </source>
</reference>
<feature type="transmembrane region" description="Helical" evidence="12">
    <location>
        <begin position="174"/>
        <end position="194"/>
    </location>
</feature>
<keyword evidence="3" id="KW-0488">Methylation</keyword>
<feature type="domain" description="PAS" evidence="14">
    <location>
        <begin position="6"/>
        <end position="76"/>
    </location>
</feature>
<dbReference type="Gene3D" id="1.10.287.950">
    <property type="entry name" value="Methyl-accepting chemotaxis protein"/>
    <property type="match status" value="1"/>
</dbReference>
<comment type="subcellular location">
    <subcellularLocation>
        <location evidence="1">Cell inner membrane</location>
        <topology evidence="1">Multi-pass membrane protein</topology>
    </subcellularLocation>
</comment>
<evidence type="ECO:0000256" key="5">
    <source>
        <dbReference type="ARBA" id="ARBA00022519"/>
    </source>
</evidence>
<dbReference type="InterPro" id="IPR000727">
    <property type="entry name" value="T_SNARE_dom"/>
</dbReference>
<dbReference type="GO" id="GO:0004888">
    <property type="term" value="F:transmembrane signaling receptor activity"/>
    <property type="evidence" value="ECO:0007669"/>
    <property type="project" value="InterPro"/>
</dbReference>
<dbReference type="OrthoDB" id="5294959at2"/>
<evidence type="ECO:0000313" key="17">
    <source>
        <dbReference type="Proteomes" id="UP000238196"/>
    </source>
</evidence>
<evidence type="ECO:0000259" key="13">
    <source>
        <dbReference type="PROSITE" id="PS50111"/>
    </source>
</evidence>
<feature type="domain" description="T-SNARE coiled-coil homology" evidence="15">
    <location>
        <begin position="434"/>
        <end position="496"/>
    </location>
</feature>
<evidence type="ECO:0000256" key="8">
    <source>
        <dbReference type="ARBA" id="ARBA00023136"/>
    </source>
</evidence>
<dbReference type="GO" id="GO:0005886">
    <property type="term" value="C:plasma membrane"/>
    <property type="evidence" value="ECO:0007669"/>
    <property type="project" value="UniProtKB-SubCell"/>
</dbReference>
<dbReference type="GO" id="GO:0052131">
    <property type="term" value="P:positive aerotaxis"/>
    <property type="evidence" value="ECO:0007669"/>
    <property type="project" value="UniProtKB-ARBA"/>
</dbReference>
<evidence type="ECO:0000256" key="4">
    <source>
        <dbReference type="ARBA" id="ARBA00022500"/>
    </source>
</evidence>
<sequence>MRKNLPVNNVERSFSASEQLISTTDLKGQITHCNEAFIKISGFSREELIGAPHNLVRHPDMPPSVFQHMWNTLKAGKPWMGVVKNRCKNGDYYWVDAYVTPILEAGKVIGYESVRAQPSSEQKQWAAALYERINQGKSTSHSTLIYLLGQYWFVPLLGIASLLSAWYLPSQISAPLTLLLTIGSGVLCISKVLGKLKHALRFTKNSFTDQLIAQTYTEAKGSFGMLEMALISEQSRLRTILGRIHDSANYVAKKSEEAGAFNQQILRSLNTQQHETEQSASAMHEMAATINEVAENVQLTAEETKQAATASAQGQQVAQVTLQAISKLADQVKHMSESVNELDSHTLKITEAVDIIRTIAEQTNLLALNAAIEAARAGEQGRGFAVVADEVRSLANRTQSSTQHIHEIIENLRNGATAAVQTAQDGLQVADQGLEKVEETSQALEQILASISRISDMSQQMGVATEQQAHVAEDINQQVTRISSLAGDSVSQASAANHATLDLLNASEDLRNLVSRFTR</sequence>
<dbReference type="SUPFAM" id="SSF58104">
    <property type="entry name" value="Methyl-accepting chemotaxis protein (MCP) signaling domain"/>
    <property type="match status" value="1"/>
</dbReference>
<keyword evidence="9 11" id="KW-0807">Transducer</keyword>
<comment type="caution">
    <text evidence="16">The sequence shown here is derived from an EMBL/GenBank/DDBJ whole genome shotgun (WGS) entry which is preliminary data.</text>
</comment>
<evidence type="ECO:0000256" key="1">
    <source>
        <dbReference type="ARBA" id="ARBA00004429"/>
    </source>
</evidence>
<keyword evidence="6 12" id="KW-0812">Transmembrane</keyword>
<evidence type="ECO:0000256" key="10">
    <source>
        <dbReference type="ARBA" id="ARBA00029447"/>
    </source>
</evidence>
<feature type="domain" description="Methyl-accepting transducer" evidence="13">
    <location>
        <begin position="247"/>
        <end position="483"/>
    </location>
</feature>
<dbReference type="CDD" id="cd11386">
    <property type="entry name" value="MCP_signal"/>
    <property type="match status" value="1"/>
</dbReference>
<dbReference type="InterPro" id="IPR004089">
    <property type="entry name" value="MCPsignal_dom"/>
</dbReference>
<dbReference type="InterPro" id="IPR013655">
    <property type="entry name" value="PAS_fold_3"/>
</dbReference>
<keyword evidence="4" id="KW-0145">Chemotaxis</keyword>
<dbReference type="PRINTS" id="PR00260">
    <property type="entry name" value="CHEMTRNSDUCR"/>
</dbReference>
<evidence type="ECO:0000256" key="3">
    <source>
        <dbReference type="ARBA" id="ARBA00022481"/>
    </source>
</evidence>
<dbReference type="PROSITE" id="PS50111">
    <property type="entry name" value="CHEMOTAXIS_TRANSDUC_2"/>
    <property type="match status" value="1"/>
</dbReference>
<dbReference type="Proteomes" id="UP000238196">
    <property type="component" value="Unassembled WGS sequence"/>
</dbReference>
<dbReference type="Gene3D" id="3.30.450.20">
    <property type="entry name" value="PAS domain"/>
    <property type="match status" value="1"/>
</dbReference>
<evidence type="ECO:0000313" key="16">
    <source>
        <dbReference type="EMBL" id="PPC75813.1"/>
    </source>
</evidence>
<dbReference type="GO" id="GO:0007165">
    <property type="term" value="P:signal transduction"/>
    <property type="evidence" value="ECO:0007669"/>
    <property type="project" value="UniProtKB-KW"/>
</dbReference>
<dbReference type="FunFam" id="1.10.287.950:FF:000001">
    <property type="entry name" value="Methyl-accepting chemotaxis sensory transducer"/>
    <property type="match status" value="1"/>
</dbReference>
<dbReference type="PANTHER" id="PTHR32089:SF74">
    <property type="entry name" value="METHYL-ACCEPTING CHEMOTAXIS PROTEIN AER"/>
    <property type="match status" value="1"/>
</dbReference>
<dbReference type="SMART" id="SM00283">
    <property type="entry name" value="MA"/>
    <property type="match status" value="1"/>
</dbReference>
<dbReference type="PROSITE" id="PS50112">
    <property type="entry name" value="PAS"/>
    <property type="match status" value="1"/>
</dbReference>
<dbReference type="NCBIfam" id="TIGR00229">
    <property type="entry name" value="sensory_box"/>
    <property type="match status" value="1"/>
</dbReference>
<organism evidence="16 17">
    <name type="scientific">Proteobacteria bacterium 228</name>
    <dbReference type="NCBI Taxonomy" id="2083153"/>
    <lineage>
        <taxon>Bacteria</taxon>
        <taxon>Pseudomonadati</taxon>
        <taxon>Pseudomonadota</taxon>
    </lineage>
</organism>
<keyword evidence="2" id="KW-1003">Cell membrane</keyword>
<dbReference type="InterPro" id="IPR035965">
    <property type="entry name" value="PAS-like_dom_sf"/>
</dbReference>
<feature type="transmembrane region" description="Helical" evidence="12">
    <location>
        <begin position="144"/>
        <end position="168"/>
    </location>
</feature>
<dbReference type="Pfam" id="PF08447">
    <property type="entry name" value="PAS_3"/>
    <property type="match status" value="1"/>
</dbReference>
<dbReference type="InterPro" id="IPR000014">
    <property type="entry name" value="PAS"/>
</dbReference>
<dbReference type="EMBL" id="PRLP01000068">
    <property type="protein sequence ID" value="PPC75813.1"/>
    <property type="molecule type" value="Genomic_DNA"/>
</dbReference>
<evidence type="ECO:0000259" key="14">
    <source>
        <dbReference type="PROSITE" id="PS50112"/>
    </source>
</evidence>
<dbReference type="CDD" id="cd00130">
    <property type="entry name" value="PAS"/>
    <property type="match status" value="1"/>
</dbReference>
<accession>A0A2S5KMC4</accession>
<name>A0A2S5KMC4_9PROT</name>
<dbReference type="Pfam" id="PF00015">
    <property type="entry name" value="MCPsignal"/>
    <property type="match status" value="1"/>
</dbReference>
<dbReference type="SUPFAM" id="SSF55785">
    <property type="entry name" value="PYP-like sensor domain (PAS domain)"/>
    <property type="match status" value="1"/>
</dbReference>
<keyword evidence="5" id="KW-0997">Cell inner membrane</keyword>
<proteinExistence type="inferred from homology"/>
<dbReference type="SMART" id="SM00091">
    <property type="entry name" value="PAS"/>
    <property type="match status" value="1"/>
</dbReference>
<dbReference type="PROSITE" id="PS50192">
    <property type="entry name" value="T_SNARE"/>
    <property type="match status" value="1"/>
</dbReference>